<comment type="caution">
    <text evidence="5">The sequence shown here is derived from an EMBL/GenBank/DDBJ whole genome shotgun (WGS) entry which is preliminary data.</text>
</comment>
<gene>
    <name evidence="5" type="ORF">Sradi_2957900</name>
</gene>
<feature type="repeat" description="PPR" evidence="3">
    <location>
        <begin position="279"/>
        <end position="313"/>
    </location>
</feature>
<dbReference type="GO" id="GO:0008270">
    <property type="term" value="F:zinc ion binding"/>
    <property type="evidence" value="ECO:0007669"/>
    <property type="project" value="InterPro"/>
</dbReference>
<dbReference type="Pfam" id="PF20431">
    <property type="entry name" value="E_motif"/>
    <property type="match status" value="1"/>
</dbReference>
<organism evidence="5">
    <name type="scientific">Sesamum radiatum</name>
    <name type="common">Black benniseed</name>
    <dbReference type="NCBI Taxonomy" id="300843"/>
    <lineage>
        <taxon>Eukaryota</taxon>
        <taxon>Viridiplantae</taxon>
        <taxon>Streptophyta</taxon>
        <taxon>Embryophyta</taxon>
        <taxon>Tracheophyta</taxon>
        <taxon>Spermatophyta</taxon>
        <taxon>Magnoliopsida</taxon>
        <taxon>eudicotyledons</taxon>
        <taxon>Gunneridae</taxon>
        <taxon>Pentapetalae</taxon>
        <taxon>asterids</taxon>
        <taxon>lamiids</taxon>
        <taxon>Lamiales</taxon>
        <taxon>Pedaliaceae</taxon>
        <taxon>Sesamum</taxon>
    </lineage>
</organism>
<accession>A0AAW2S1J6</accession>
<dbReference type="GO" id="GO:0003723">
    <property type="term" value="F:RNA binding"/>
    <property type="evidence" value="ECO:0007669"/>
    <property type="project" value="InterPro"/>
</dbReference>
<dbReference type="InterPro" id="IPR011990">
    <property type="entry name" value="TPR-like_helical_dom_sf"/>
</dbReference>
<dbReference type="InterPro" id="IPR046960">
    <property type="entry name" value="PPR_At4g14850-like_plant"/>
</dbReference>
<proteinExistence type="inferred from homology"/>
<dbReference type="FunFam" id="1.25.40.10:FF:000196">
    <property type="entry name" value="Pentatricopeptide repeat-containing protein At4g14850"/>
    <property type="match status" value="2"/>
</dbReference>
<evidence type="ECO:0000256" key="2">
    <source>
        <dbReference type="ARBA" id="ARBA00022737"/>
    </source>
</evidence>
<comment type="similarity">
    <text evidence="1">Belongs to the PPR family. PCMP-H subfamily.</text>
</comment>
<reference evidence="5" key="1">
    <citation type="submission" date="2020-06" db="EMBL/GenBank/DDBJ databases">
        <authorList>
            <person name="Li T."/>
            <person name="Hu X."/>
            <person name="Zhang T."/>
            <person name="Song X."/>
            <person name="Zhang H."/>
            <person name="Dai N."/>
            <person name="Sheng W."/>
            <person name="Hou X."/>
            <person name="Wei L."/>
        </authorList>
    </citation>
    <scope>NUCLEOTIDE SEQUENCE</scope>
    <source>
        <strain evidence="5">G02</strain>
        <tissue evidence="5">Leaf</tissue>
    </source>
</reference>
<feature type="repeat" description="PPR" evidence="3">
    <location>
        <begin position="79"/>
        <end position="114"/>
    </location>
</feature>
<dbReference type="InterPro" id="IPR046848">
    <property type="entry name" value="E_motif"/>
</dbReference>
<feature type="repeat" description="PPR" evidence="3">
    <location>
        <begin position="381"/>
        <end position="411"/>
    </location>
</feature>
<evidence type="ECO:0000256" key="3">
    <source>
        <dbReference type="PROSITE-ProRule" id="PRU00708"/>
    </source>
</evidence>
<dbReference type="PROSITE" id="PS51375">
    <property type="entry name" value="PPR"/>
    <property type="match status" value="5"/>
</dbReference>
<feature type="domain" description="DYW" evidence="4">
    <location>
        <begin position="645"/>
        <end position="696"/>
    </location>
</feature>
<dbReference type="NCBIfam" id="TIGR00756">
    <property type="entry name" value="PPR"/>
    <property type="match status" value="5"/>
</dbReference>
<dbReference type="EMBL" id="JACGWJ010000012">
    <property type="protein sequence ID" value="KAL0385636.1"/>
    <property type="molecule type" value="Genomic_DNA"/>
</dbReference>
<keyword evidence="2" id="KW-0677">Repeat</keyword>
<feature type="repeat" description="PPR" evidence="3">
    <location>
        <begin position="178"/>
        <end position="212"/>
    </location>
</feature>
<dbReference type="PANTHER" id="PTHR47926">
    <property type="entry name" value="PENTATRICOPEPTIDE REPEAT-CONTAINING PROTEIN"/>
    <property type="match status" value="1"/>
</dbReference>
<dbReference type="Pfam" id="PF01535">
    <property type="entry name" value="PPR"/>
    <property type="match status" value="7"/>
</dbReference>
<dbReference type="GO" id="GO:0009451">
    <property type="term" value="P:RNA modification"/>
    <property type="evidence" value="ECO:0007669"/>
    <property type="project" value="InterPro"/>
</dbReference>
<dbReference type="AlphaFoldDB" id="A0AAW2S1J6"/>
<sequence>MSCIGNLSNGPYERNREIDFEILFNACTTLGVAKRLHALLIVLGKAQSIFVATRLVNIYSHLGDVSSSRETFNEVPRKDAYTWNSMVSAYVRNRRFSEAVECAYEMLSSADARPDFHTFPPVLKACNSLLDGTRLHCWILKLGLEWDVFVAASLVHMYCRFGFSGSAYLIFKDMPSRDMGCWNSMISGFCQNGNAEAALSILGDMGLEGIEMDSVTVATVLSICAQMNDILHGVLIHLFAVKHGLEFNVFVSNALINMYAKFGELKCAQNVFDHMDVRDLVSWNSIIAAYEQNYYPYDALKFFRQMQSNKVKPDLLTIVSLSSSVAQTKDFISSKSIHGYIMRRCWIMKDTVIGNGVVDMYAKLGVIDSAFKVFEELPRKDVISWNTMITGYAQNGFASEAIEVFCRMKENKDLRPNQGTWVSIIPAYAHLGALRDGMRVHGHVLKEGLDSDVFVSTCLIDLYGKCGRLGEALSLFYEASKETSVPWNAIISCHGLHGLGETSLRLFRDMLNEGVKPDHVTFLSLLTACSHSDASIWGALLGACKIHGNVEMGRKASSHLFEIDSENVGYYVLLSNLYANFGHWEGVGEVRSLARDRGLWKTPGWSSIELNNRIEVFYTGSQSHPQCEEIYKELAVLNVKIKGLGYTPDYSFVLQDVEDDEKENILASHSERLAIVYGILNTPPKTSIRIFKNLRTEKRLPVVFQSQDAEKESIGASDGKESKLCFHEVKNQENFKVPAPPPRTNR</sequence>
<dbReference type="FunFam" id="1.25.40.10:FF:000669">
    <property type="entry name" value="Pentatricopeptide repeat-containing protein At4g33990"/>
    <property type="match status" value="1"/>
</dbReference>
<protein>
    <submittedName>
        <fullName evidence="5">Pentatricopeptide repeat-containing protein</fullName>
    </submittedName>
</protein>
<evidence type="ECO:0000256" key="1">
    <source>
        <dbReference type="ARBA" id="ARBA00006643"/>
    </source>
</evidence>
<feature type="repeat" description="PPR" evidence="3">
    <location>
        <begin position="483"/>
        <end position="517"/>
    </location>
</feature>
<name>A0AAW2S1J6_SESRA</name>
<dbReference type="Gene3D" id="1.25.40.10">
    <property type="entry name" value="Tetratricopeptide repeat domain"/>
    <property type="match status" value="5"/>
</dbReference>
<dbReference type="FunFam" id="1.25.40.10:FF:000073">
    <property type="entry name" value="Pentatricopeptide repeat-containing protein chloroplastic"/>
    <property type="match status" value="1"/>
</dbReference>
<dbReference type="Pfam" id="PF13041">
    <property type="entry name" value="PPR_2"/>
    <property type="match status" value="2"/>
</dbReference>
<dbReference type="InterPro" id="IPR032867">
    <property type="entry name" value="DYW_dom"/>
</dbReference>
<dbReference type="Pfam" id="PF14432">
    <property type="entry name" value="DYW_deaminase"/>
    <property type="match status" value="1"/>
</dbReference>
<reference evidence="5" key="2">
    <citation type="journal article" date="2024" name="Plant">
        <title>Genomic evolution and insights into agronomic trait innovations of Sesamum species.</title>
        <authorList>
            <person name="Miao H."/>
            <person name="Wang L."/>
            <person name="Qu L."/>
            <person name="Liu H."/>
            <person name="Sun Y."/>
            <person name="Le M."/>
            <person name="Wang Q."/>
            <person name="Wei S."/>
            <person name="Zheng Y."/>
            <person name="Lin W."/>
            <person name="Duan Y."/>
            <person name="Cao H."/>
            <person name="Xiong S."/>
            <person name="Wang X."/>
            <person name="Wei L."/>
            <person name="Li C."/>
            <person name="Ma Q."/>
            <person name="Ju M."/>
            <person name="Zhao R."/>
            <person name="Li G."/>
            <person name="Mu C."/>
            <person name="Tian Q."/>
            <person name="Mei H."/>
            <person name="Zhang T."/>
            <person name="Gao T."/>
            <person name="Zhang H."/>
        </authorList>
    </citation>
    <scope>NUCLEOTIDE SEQUENCE</scope>
    <source>
        <strain evidence="5">G02</strain>
    </source>
</reference>
<dbReference type="PANTHER" id="PTHR47926:SF347">
    <property type="entry name" value="PENTATRICOPEPTIDE REPEAT-CONTAINING PROTEIN"/>
    <property type="match status" value="1"/>
</dbReference>
<evidence type="ECO:0000313" key="5">
    <source>
        <dbReference type="EMBL" id="KAL0385636.1"/>
    </source>
</evidence>
<evidence type="ECO:0000259" key="4">
    <source>
        <dbReference type="Pfam" id="PF14432"/>
    </source>
</evidence>
<dbReference type="InterPro" id="IPR002885">
    <property type="entry name" value="PPR_rpt"/>
</dbReference>